<keyword evidence="3 9" id="KW-0813">Transport</keyword>
<evidence type="ECO:0000256" key="5">
    <source>
        <dbReference type="ARBA" id="ARBA00022737"/>
    </source>
</evidence>
<dbReference type="PANTHER" id="PTHR45939:SF3">
    <property type="entry name" value="PEROXISOMAL MEMBRANE PROTEIN PMP34-LIKE"/>
    <property type="match status" value="1"/>
</dbReference>
<evidence type="ECO:0000256" key="9">
    <source>
        <dbReference type="RuleBase" id="RU000488"/>
    </source>
</evidence>
<keyword evidence="4 8" id="KW-0812">Transmembrane</keyword>
<evidence type="ECO:0000313" key="12">
    <source>
        <dbReference type="Proteomes" id="UP000287033"/>
    </source>
</evidence>
<dbReference type="OMA" id="PLEMINT"/>
<feature type="transmembrane region" description="Helical" evidence="10">
    <location>
        <begin position="211"/>
        <end position="236"/>
    </location>
</feature>
<keyword evidence="12" id="KW-1185">Reference proteome</keyword>
<evidence type="ECO:0000313" key="11">
    <source>
        <dbReference type="EMBL" id="GCC28087.1"/>
    </source>
</evidence>
<proteinExistence type="inferred from homology"/>
<dbReference type="PROSITE" id="PS50920">
    <property type="entry name" value="SOLCAR"/>
    <property type="match status" value="3"/>
</dbReference>
<dbReference type="SUPFAM" id="SSF103506">
    <property type="entry name" value="Mitochondrial carrier"/>
    <property type="match status" value="1"/>
</dbReference>
<dbReference type="GO" id="GO:0005347">
    <property type="term" value="F:ATP transmembrane transporter activity"/>
    <property type="evidence" value="ECO:0007669"/>
    <property type="project" value="TreeGrafter"/>
</dbReference>
<dbReference type="GO" id="GO:0051724">
    <property type="term" value="F:NAD transmembrane transporter activity"/>
    <property type="evidence" value="ECO:0007669"/>
    <property type="project" value="TreeGrafter"/>
</dbReference>
<comment type="similarity">
    <text evidence="2 9">Belongs to the mitochondrial carrier (TC 2.A.29) family.</text>
</comment>
<dbReference type="Proteomes" id="UP000287033">
    <property type="component" value="Unassembled WGS sequence"/>
</dbReference>
<evidence type="ECO:0000256" key="6">
    <source>
        <dbReference type="ARBA" id="ARBA00022989"/>
    </source>
</evidence>
<feature type="transmembrane region" description="Helical" evidence="10">
    <location>
        <begin position="12"/>
        <end position="33"/>
    </location>
</feature>
<dbReference type="GO" id="GO:0015230">
    <property type="term" value="F:FAD transmembrane transporter activity"/>
    <property type="evidence" value="ECO:0007669"/>
    <property type="project" value="TreeGrafter"/>
</dbReference>
<dbReference type="InterPro" id="IPR052217">
    <property type="entry name" value="Mito/Peroxisomal_Carrier"/>
</dbReference>
<sequence>MKGSSSSHLASYETLVHAVAGVVGSVTATTTFFPLDTARIRLQVDEKRKSSSTPVILAEIVKEEGLSALYRGWFPVISSVCCSNFVYFYTFNSLKSMLVKGNARATPGKDLLMGCIAGATNVFLTTPMWVVNTRLKLQGAKFRKEDIHKTEYKGILDAFQQIITNEGVGTLWNGILPSLILVCNPGIQFMFYEGLKRKAGKAGRRIPSWEIFMIGAIAKAIATTMTYPLQIVQAILRFEPNKRTSQSTFQESAHKVISLISERLKKGGFPGLYKGLEAKLLQTVCTAALMFLVYERIAGITFKIMGLSKMAKR</sequence>
<evidence type="ECO:0000256" key="7">
    <source>
        <dbReference type="ARBA" id="ARBA00023136"/>
    </source>
</evidence>
<keyword evidence="6 10" id="KW-1133">Transmembrane helix</keyword>
<dbReference type="InterPro" id="IPR018108">
    <property type="entry name" value="MCP_transmembrane"/>
</dbReference>
<evidence type="ECO:0000256" key="1">
    <source>
        <dbReference type="ARBA" id="ARBA00004141"/>
    </source>
</evidence>
<dbReference type="AlphaFoldDB" id="A0A401SCE6"/>
<dbReference type="Gene3D" id="1.50.40.10">
    <property type="entry name" value="Mitochondrial carrier domain"/>
    <property type="match status" value="1"/>
</dbReference>
<dbReference type="GO" id="GO:0005778">
    <property type="term" value="C:peroxisomal membrane"/>
    <property type="evidence" value="ECO:0007669"/>
    <property type="project" value="TreeGrafter"/>
</dbReference>
<evidence type="ECO:0000256" key="10">
    <source>
        <dbReference type="SAM" id="Phobius"/>
    </source>
</evidence>
<dbReference type="FunFam" id="1.50.40.10:FF:000047">
    <property type="entry name" value="peroxisomal membrane protein PMP34 isoform X2"/>
    <property type="match status" value="1"/>
</dbReference>
<evidence type="ECO:0000256" key="3">
    <source>
        <dbReference type="ARBA" id="ARBA00022448"/>
    </source>
</evidence>
<feature type="transmembrane region" description="Helical" evidence="10">
    <location>
        <begin position="72"/>
        <end position="90"/>
    </location>
</feature>
<feature type="repeat" description="Solcar" evidence="8">
    <location>
        <begin position="12"/>
        <end position="97"/>
    </location>
</feature>
<dbReference type="OrthoDB" id="10266426at2759"/>
<evidence type="ECO:0000256" key="4">
    <source>
        <dbReference type="ARBA" id="ARBA00022692"/>
    </source>
</evidence>
<dbReference type="EMBL" id="BEZZ01000190">
    <property type="protein sequence ID" value="GCC28087.1"/>
    <property type="molecule type" value="Genomic_DNA"/>
</dbReference>
<dbReference type="PANTHER" id="PTHR45939">
    <property type="entry name" value="PEROXISOMAL MEMBRANE PROTEIN PMP34-RELATED"/>
    <property type="match status" value="1"/>
</dbReference>
<dbReference type="STRING" id="137246.A0A401SCE6"/>
<dbReference type="Pfam" id="PF00153">
    <property type="entry name" value="Mito_carr"/>
    <property type="match status" value="3"/>
</dbReference>
<feature type="transmembrane region" description="Helical" evidence="10">
    <location>
        <begin position="111"/>
        <end position="131"/>
    </location>
</feature>
<dbReference type="InterPro" id="IPR023395">
    <property type="entry name" value="MCP_dom_sf"/>
</dbReference>
<evidence type="ECO:0008006" key="13">
    <source>
        <dbReference type="Google" id="ProtNLM"/>
    </source>
</evidence>
<dbReference type="GO" id="GO:0015228">
    <property type="term" value="F:coenzyme A transmembrane transporter activity"/>
    <property type="evidence" value="ECO:0007669"/>
    <property type="project" value="TreeGrafter"/>
</dbReference>
<keyword evidence="5" id="KW-0677">Repeat</keyword>
<protein>
    <recommendedName>
        <fullName evidence="13">Peroxisomal membrane protein PMP34</fullName>
    </recommendedName>
</protein>
<dbReference type="GO" id="GO:0015217">
    <property type="term" value="F:ADP transmembrane transporter activity"/>
    <property type="evidence" value="ECO:0007669"/>
    <property type="project" value="TreeGrafter"/>
</dbReference>
<name>A0A401SCE6_CHIPU</name>
<organism evidence="11 12">
    <name type="scientific">Chiloscyllium punctatum</name>
    <name type="common">Brownbanded bambooshark</name>
    <name type="synonym">Hemiscyllium punctatum</name>
    <dbReference type="NCBI Taxonomy" id="137246"/>
    <lineage>
        <taxon>Eukaryota</taxon>
        <taxon>Metazoa</taxon>
        <taxon>Chordata</taxon>
        <taxon>Craniata</taxon>
        <taxon>Vertebrata</taxon>
        <taxon>Chondrichthyes</taxon>
        <taxon>Elasmobranchii</taxon>
        <taxon>Galeomorphii</taxon>
        <taxon>Galeoidea</taxon>
        <taxon>Orectolobiformes</taxon>
        <taxon>Hemiscylliidae</taxon>
        <taxon>Chiloscyllium</taxon>
    </lineage>
</organism>
<dbReference type="GO" id="GO:0044610">
    <property type="term" value="F:FMN transmembrane transporter activity"/>
    <property type="evidence" value="ECO:0007669"/>
    <property type="project" value="TreeGrafter"/>
</dbReference>
<dbReference type="GO" id="GO:0080122">
    <property type="term" value="F:AMP transmembrane transporter activity"/>
    <property type="evidence" value="ECO:0007669"/>
    <property type="project" value="TreeGrafter"/>
</dbReference>
<comment type="caution">
    <text evidence="11">The sequence shown here is derived from an EMBL/GenBank/DDBJ whole genome shotgun (WGS) entry which is preliminary data.</text>
</comment>
<reference evidence="11 12" key="1">
    <citation type="journal article" date="2018" name="Nat. Ecol. Evol.">
        <title>Shark genomes provide insights into elasmobranch evolution and the origin of vertebrates.</title>
        <authorList>
            <person name="Hara Y"/>
            <person name="Yamaguchi K"/>
            <person name="Onimaru K"/>
            <person name="Kadota M"/>
            <person name="Koyanagi M"/>
            <person name="Keeley SD"/>
            <person name="Tatsumi K"/>
            <person name="Tanaka K"/>
            <person name="Motone F"/>
            <person name="Kageyama Y"/>
            <person name="Nozu R"/>
            <person name="Adachi N"/>
            <person name="Nishimura O"/>
            <person name="Nakagawa R"/>
            <person name="Tanegashima C"/>
            <person name="Kiyatake I"/>
            <person name="Matsumoto R"/>
            <person name="Murakumo K"/>
            <person name="Nishida K"/>
            <person name="Terakita A"/>
            <person name="Kuratani S"/>
            <person name="Sato K"/>
            <person name="Hyodo S Kuraku.S."/>
        </authorList>
    </citation>
    <scope>NUCLEOTIDE SEQUENCE [LARGE SCALE GENOMIC DNA]</scope>
</reference>
<keyword evidence="7 8" id="KW-0472">Membrane</keyword>
<evidence type="ECO:0000256" key="8">
    <source>
        <dbReference type="PROSITE-ProRule" id="PRU00282"/>
    </source>
</evidence>
<feature type="transmembrane region" description="Helical" evidence="10">
    <location>
        <begin position="280"/>
        <end position="305"/>
    </location>
</feature>
<accession>A0A401SCE6</accession>
<feature type="repeat" description="Solcar" evidence="8">
    <location>
        <begin position="207"/>
        <end position="300"/>
    </location>
</feature>
<evidence type="ECO:0000256" key="2">
    <source>
        <dbReference type="ARBA" id="ARBA00006375"/>
    </source>
</evidence>
<feature type="repeat" description="Solcar" evidence="8">
    <location>
        <begin position="105"/>
        <end position="198"/>
    </location>
</feature>
<gene>
    <name evidence="11" type="ORF">chiPu_0006513</name>
</gene>
<comment type="subcellular location">
    <subcellularLocation>
        <location evidence="1">Membrane</location>
        <topology evidence="1">Multi-pass membrane protein</topology>
    </subcellularLocation>
</comment>